<evidence type="ECO:0000256" key="1">
    <source>
        <dbReference type="SAM" id="MobiDB-lite"/>
    </source>
</evidence>
<dbReference type="Proteomes" id="UP000077755">
    <property type="component" value="Chromosome 7"/>
</dbReference>
<protein>
    <submittedName>
        <fullName evidence="2">Uncharacterized protein</fullName>
    </submittedName>
</protein>
<reference evidence="2" key="2">
    <citation type="submission" date="2022-03" db="EMBL/GenBank/DDBJ databases">
        <title>Draft title - Genomic analysis of global carrot germplasm unveils the trajectory of domestication and the origin of high carotenoid orange carrot.</title>
        <authorList>
            <person name="Iorizzo M."/>
            <person name="Ellison S."/>
            <person name="Senalik D."/>
            <person name="Macko-Podgorni A."/>
            <person name="Grzebelus D."/>
            <person name="Bostan H."/>
            <person name="Rolling W."/>
            <person name="Curaba J."/>
            <person name="Simon P."/>
        </authorList>
    </citation>
    <scope>NUCLEOTIDE SEQUENCE</scope>
    <source>
        <tissue evidence="2">Leaf</tissue>
    </source>
</reference>
<reference evidence="2" key="1">
    <citation type="journal article" date="2016" name="Nat. Genet.">
        <title>A high-quality carrot genome assembly provides new insights into carotenoid accumulation and asterid genome evolution.</title>
        <authorList>
            <person name="Iorizzo M."/>
            <person name="Ellison S."/>
            <person name="Senalik D."/>
            <person name="Zeng P."/>
            <person name="Satapoomin P."/>
            <person name="Huang J."/>
            <person name="Bowman M."/>
            <person name="Iovene M."/>
            <person name="Sanseverino W."/>
            <person name="Cavagnaro P."/>
            <person name="Yildiz M."/>
            <person name="Macko-Podgorni A."/>
            <person name="Moranska E."/>
            <person name="Grzebelus E."/>
            <person name="Grzebelus D."/>
            <person name="Ashrafi H."/>
            <person name="Zheng Z."/>
            <person name="Cheng S."/>
            <person name="Spooner D."/>
            <person name="Van Deynze A."/>
            <person name="Simon P."/>
        </authorList>
    </citation>
    <scope>NUCLEOTIDE SEQUENCE</scope>
    <source>
        <tissue evidence="2">Leaf</tissue>
    </source>
</reference>
<feature type="region of interest" description="Disordered" evidence="1">
    <location>
        <begin position="26"/>
        <end position="58"/>
    </location>
</feature>
<keyword evidence="3" id="KW-1185">Reference proteome</keyword>
<organism evidence="2 3">
    <name type="scientific">Daucus carota subsp. sativus</name>
    <name type="common">Carrot</name>
    <dbReference type="NCBI Taxonomy" id="79200"/>
    <lineage>
        <taxon>Eukaryota</taxon>
        <taxon>Viridiplantae</taxon>
        <taxon>Streptophyta</taxon>
        <taxon>Embryophyta</taxon>
        <taxon>Tracheophyta</taxon>
        <taxon>Spermatophyta</taxon>
        <taxon>Magnoliopsida</taxon>
        <taxon>eudicotyledons</taxon>
        <taxon>Gunneridae</taxon>
        <taxon>Pentapetalae</taxon>
        <taxon>asterids</taxon>
        <taxon>campanulids</taxon>
        <taxon>Apiales</taxon>
        <taxon>Apiaceae</taxon>
        <taxon>Apioideae</taxon>
        <taxon>Scandiceae</taxon>
        <taxon>Daucinae</taxon>
        <taxon>Daucus</taxon>
        <taxon>Daucus sect. Daucus</taxon>
    </lineage>
</organism>
<accession>A0AAF0XJ54</accession>
<proteinExistence type="predicted"/>
<evidence type="ECO:0000313" key="3">
    <source>
        <dbReference type="Proteomes" id="UP000077755"/>
    </source>
</evidence>
<sequence>MKEYPFDDWKMGIYVDEGAMGSSDIRNVEYGSTNTGNDIDMRDGGGREMEQKRCIGNW</sequence>
<dbReference type="AlphaFoldDB" id="A0AAF0XJ54"/>
<name>A0AAF0XJ54_DAUCS</name>
<gene>
    <name evidence="2" type="ORF">DCAR_0728157</name>
</gene>
<dbReference type="EMBL" id="CP093349">
    <property type="protein sequence ID" value="WOH08710.1"/>
    <property type="molecule type" value="Genomic_DNA"/>
</dbReference>
<evidence type="ECO:0000313" key="2">
    <source>
        <dbReference type="EMBL" id="WOH08710.1"/>
    </source>
</evidence>
<feature type="compositionally biased region" description="Basic and acidic residues" evidence="1">
    <location>
        <begin position="39"/>
        <end position="58"/>
    </location>
</feature>